<proteinExistence type="predicted"/>
<organism evidence="1 2">
    <name type="scientific">Moritella marina ATCC 15381</name>
    <dbReference type="NCBI Taxonomy" id="1202962"/>
    <lineage>
        <taxon>Bacteria</taxon>
        <taxon>Pseudomonadati</taxon>
        <taxon>Pseudomonadota</taxon>
        <taxon>Gammaproteobacteria</taxon>
        <taxon>Alteromonadales</taxon>
        <taxon>Moritellaceae</taxon>
        <taxon>Moritella</taxon>
    </lineage>
</organism>
<gene>
    <name evidence="1" type="ORF">FR932_18865</name>
</gene>
<accession>A0A5J6WNJ4</accession>
<reference evidence="1 2" key="1">
    <citation type="submission" date="2019-09" db="EMBL/GenBank/DDBJ databases">
        <title>Hybrid Assembly of the complete Genome of the Deep-Sea Bacterium Moritella marina from long Nanopore and Illumina reads.</title>
        <authorList>
            <person name="Magin S."/>
            <person name="Georgoulis A."/>
            <person name="Papadimitriou K."/>
            <person name="Iliakis G."/>
            <person name="Vorgias C.E."/>
        </authorList>
    </citation>
    <scope>NUCLEOTIDE SEQUENCE [LARGE SCALE GENOMIC DNA]</scope>
    <source>
        <strain evidence="1 2">MP-1</strain>
    </source>
</reference>
<evidence type="ECO:0000313" key="2">
    <source>
        <dbReference type="Proteomes" id="UP000327424"/>
    </source>
</evidence>
<dbReference type="RefSeq" id="WP_019440684.1">
    <property type="nucleotide sequence ID" value="NZ_ALOE01000010.1"/>
</dbReference>
<dbReference type="AlphaFoldDB" id="A0A5J6WNJ4"/>
<name>A0A5J6WNJ4_MORMI</name>
<dbReference type="EMBL" id="CP044399">
    <property type="protein sequence ID" value="QFI39723.1"/>
    <property type="molecule type" value="Genomic_DNA"/>
</dbReference>
<dbReference type="Proteomes" id="UP000327424">
    <property type="component" value="Chromosome"/>
</dbReference>
<sequence>MFKVERNEIFYVYKKVERDYVEAFQPHTDKFKVMDVRYIELILEASNELVNQAIDSYINMLIEQLKPEYIKSLRSNLRSVRSRNKRLGESKVSSVTVDVGLINSLNEIKTYYPAQKLTNADVIKLAVEALHKELANTK</sequence>
<protein>
    <submittedName>
        <fullName evidence="1">Uncharacterized protein</fullName>
    </submittedName>
</protein>
<dbReference type="KEGG" id="mmaa:FR932_18865"/>
<keyword evidence="2" id="KW-1185">Reference proteome</keyword>
<evidence type="ECO:0000313" key="1">
    <source>
        <dbReference type="EMBL" id="QFI39723.1"/>
    </source>
</evidence>